<protein>
    <submittedName>
        <fullName evidence="1">Uncharacterized protein</fullName>
    </submittedName>
</protein>
<organism evidence="1">
    <name type="scientific">Rhizophora mucronata</name>
    <name type="common">Asiatic mangrove</name>
    <dbReference type="NCBI Taxonomy" id="61149"/>
    <lineage>
        <taxon>Eukaryota</taxon>
        <taxon>Viridiplantae</taxon>
        <taxon>Streptophyta</taxon>
        <taxon>Embryophyta</taxon>
        <taxon>Tracheophyta</taxon>
        <taxon>Spermatophyta</taxon>
        <taxon>Magnoliopsida</taxon>
        <taxon>eudicotyledons</taxon>
        <taxon>Gunneridae</taxon>
        <taxon>Pentapetalae</taxon>
        <taxon>rosids</taxon>
        <taxon>fabids</taxon>
        <taxon>Malpighiales</taxon>
        <taxon>Rhizophoraceae</taxon>
        <taxon>Rhizophora</taxon>
    </lineage>
</organism>
<sequence>MFCGGLLQARSLLKEISRSRGCILITHNEKMDERQDCKF</sequence>
<proteinExistence type="predicted"/>
<accession>A0A2P2N8P3</accession>
<dbReference type="AlphaFoldDB" id="A0A2P2N8P3"/>
<name>A0A2P2N8P3_RHIMU</name>
<dbReference type="EMBL" id="GGEC01058336">
    <property type="protein sequence ID" value="MBX38820.1"/>
    <property type="molecule type" value="Transcribed_RNA"/>
</dbReference>
<reference evidence="1" key="1">
    <citation type="submission" date="2018-02" db="EMBL/GenBank/DDBJ databases">
        <title>Rhizophora mucronata_Transcriptome.</title>
        <authorList>
            <person name="Meera S.P."/>
            <person name="Sreeshan A."/>
            <person name="Augustine A."/>
        </authorList>
    </citation>
    <scope>NUCLEOTIDE SEQUENCE</scope>
    <source>
        <tissue evidence="1">Leaf</tissue>
    </source>
</reference>
<evidence type="ECO:0000313" key="1">
    <source>
        <dbReference type="EMBL" id="MBX38820.1"/>
    </source>
</evidence>